<organism evidence="5">
    <name type="scientific">Tunturiibacter gelidiferens</name>
    <dbReference type="NCBI Taxonomy" id="3069689"/>
    <lineage>
        <taxon>Bacteria</taxon>
        <taxon>Pseudomonadati</taxon>
        <taxon>Acidobacteriota</taxon>
        <taxon>Terriglobia</taxon>
        <taxon>Terriglobales</taxon>
        <taxon>Acidobacteriaceae</taxon>
        <taxon>Tunturiibacter</taxon>
    </lineage>
</organism>
<dbReference type="PANTHER" id="PTHR30024:SF47">
    <property type="entry name" value="TAURINE-BINDING PERIPLASMIC PROTEIN"/>
    <property type="match status" value="1"/>
</dbReference>
<dbReference type="PANTHER" id="PTHR30024">
    <property type="entry name" value="ALIPHATIC SULFONATES-BINDING PROTEIN-RELATED"/>
    <property type="match status" value="1"/>
</dbReference>
<protein>
    <submittedName>
        <fullName evidence="5">ABC transporter substrate-binding protein</fullName>
    </submittedName>
</protein>
<dbReference type="KEGG" id="tgi:RBB81_21455"/>
<comment type="similarity">
    <text evidence="2">Belongs to the bacterial solute-binding protein SsuA/TauA family.</text>
</comment>
<reference evidence="5" key="2">
    <citation type="journal article" date="2024" name="Environ. Microbiol.">
        <title>Genome analysis and description of Tunturibacter gen. nov. expands the diversity of Terriglobia in tundra soils.</title>
        <authorList>
            <person name="Messyasz A."/>
            <person name="Mannisto M.K."/>
            <person name="Kerkhof L.J."/>
            <person name="Haggblom M.M."/>
        </authorList>
    </citation>
    <scope>NUCLEOTIDE SEQUENCE</scope>
    <source>
        <strain evidence="5">M8UP39</strain>
    </source>
</reference>
<evidence type="ECO:0000259" key="4">
    <source>
        <dbReference type="Pfam" id="PF09084"/>
    </source>
</evidence>
<gene>
    <name evidence="5" type="ORF">RBB81_21455</name>
</gene>
<dbReference type="GO" id="GO:0042597">
    <property type="term" value="C:periplasmic space"/>
    <property type="evidence" value="ECO:0007669"/>
    <property type="project" value="UniProtKB-SubCell"/>
</dbReference>
<dbReference type="AlphaFoldDB" id="A0AAU7YZV9"/>
<dbReference type="GO" id="GO:0042918">
    <property type="term" value="P:alkanesulfonate transmembrane transport"/>
    <property type="evidence" value="ECO:0007669"/>
    <property type="project" value="TreeGrafter"/>
</dbReference>
<reference evidence="5" key="1">
    <citation type="submission" date="2023-08" db="EMBL/GenBank/DDBJ databases">
        <authorList>
            <person name="Messyasz A."/>
            <person name="Mannisto M.K."/>
            <person name="Kerkhof L.J."/>
            <person name="Haggblom M."/>
        </authorList>
    </citation>
    <scope>NUCLEOTIDE SEQUENCE</scope>
    <source>
        <strain evidence="5">M8UP39</strain>
    </source>
</reference>
<evidence type="ECO:0000256" key="3">
    <source>
        <dbReference type="ARBA" id="ARBA00022729"/>
    </source>
</evidence>
<dbReference type="RefSeq" id="WP_353072111.1">
    <property type="nucleotide sequence ID" value="NZ_CP132938.1"/>
</dbReference>
<evidence type="ECO:0000256" key="1">
    <source>
        <dbReference type="ARBA" id="ARBA00004418"/>
    </source>
</evidence>
<keyword evidence="3" id="KW-0732">Signal</keyword>
<dbReference type="Pfam" id="PF09084">
    <property type="entry name" value="NMT1"/>
    <property type="match status" value="1"/>
</dbReference>
<dbReference type="Gene3D" id="3.40.190.10">
    <property type="entry name" value="Periplasmic binding protein-like II"/>
    <property type="match status" value="2"/>
</dbReference>
<sequence length="333" mass="36034">MALFLTSLSSLAPAIAAVRHAPRISVRLAVSSRPGNIVYLQLDLAKALHYFKDEGLDVQFKFYEGGPNTAKALEDGQVEFSGNSIDHAVYTRNAPRPLKMLAAFTDLPAVTLTVRRSLRAQIRSIKDLRGRRIGIAALNSGTHVILASVLKSAGVPLDAVSIIPVGHTDQMIAAMKRGDIDAAVSTDPAAMRLLISGNASLLLDLVTYEETQRVFTGSYAFTGLMTRSDVIAHRQAVVQGMVNAVIRANQFIATHSAADIADALPMSAKHDRYVFVKSIEHTRPSFSKDGIVTAEGVANNIKSQKALGLVASDQTLDPSEFFDMRFAMHTNHR</sequence>
<proteinExistence type="inferred from homology"/>
<accession>A0AAU7YZV9</accession>
<name>A0AAU7YZV9_9BACT</name>
<dbReference type="EMBL" id="CP132938">
    <property type="protein sequence ID" value="XCB22116.1"/>
    <property type="molecule type" value="Genomic_DNA"/>
</dbReference>
<comment type="subcellular location">
    <subcellularLocation>
        <location evidence="1">Periplasm</location>
    </subcellularLocation>
</comment>
<dbReference type="InterPro" id="IPR015168">
    <property type="entry name" value="SsuA/THI5"/>
</dbReference>
<dbReference type="SUPFAM" id="SSF53850">
    <property type="entry name" value="Periplasmic binding protein-like II"/>
    <property type="match status" value="1"/>
</dbReference>
<evidence type="ECO:0000313" key="5">
    <source>
        <dbReference type="EMBL" id="XCB22116.1"/>
    </source>
</evidence>
<evidence type="ECO:0000256" key="2">
    <source>
        <dbReference type="ARBA" id="ARBA00010742"/>
    </source>
</evidence>
<feature type="domain" description="SsuA/THI5-like" evidence="4">
    <location>
        <begin position="44"/>
        <end position="255"/>
    </location>
</feature>